<dbReference type="Gene3D" id="2.60.120.620">
    <property type="entry name" value="q2cbj1_9rhob like domain"/>
    <property type="match status" value="1"/>
</dbReference>
<evidence type="ECO:0000313" key="1">
    <source>
        <dbReference type="EMBL" id="GHA54361.1"/>
    </source>
</evidence>
<dbReference type="Proteomes" id="UP000653644">
    <property type="component" value="Unassembled WGS sequence"/>
</dbReference>
<comment type="caution">
    <text evidence="1">The sequence shown here is derived from an EMBL/GenBank/DDBJ whole genome shotgun (WGS) entry which is preliminary data.</text>
</comment>
<name>A0ABQ3D3T0_9ACTN</name>
<protein>
    <recommendedName>
        <fullName evidence="3">Phytanoyl-CoA dioxygenase</fullName>
    </recommendedName>
</protein>
<reference evidence="2" key="1">
    <citation type="journal article" date="2019" name="Int. J. Syst. Evol. Microbiol.">
        <title>The Global Catalogue of Microorganisms (GCM) 10K type strain sequencing project: providing services to taxonomists for standard genome sequencing and annotation.</title>
        <authorList>
            <consortium name="The Broad Institute Genomics Platform"/>
            <consortium name="The Broad Institute Genome Sequencing Center for Infectious Disease"/>
            <person name="Wu L."/>
            <person name="Ma J."/>
        </authorList>
    </citation>
    <scope>NUCLEOTIDE SEQUENCE [LARGE SCALE GENOMIC DNA]</scope>
    <source>
        <strain evidence="2">JCM 4733</strain>
    </source>
</reference>
<accession>A0ABQ3D3T0</accession>
<keyword evidence="2" id="KW-1185">Reference proteome</keyword>
<dbReference type="RefSeq" id="WP_189892496.1">
    <property type="nucleotide sequence ID" value="NZ_BMVN01000034.1"/>
</dbReference>
<evidence type="ECO:0008006" key="3">
    <source>
        <dbReference type="Google" id="ProtNLM"/>
    </source>
</evidence>
<sequence length="271" mass="29069">MTAHVLTAQQRDDFRDKGFIGPLTLMSVAEMEALRPQLAAVMDTPGLAPAPSAEQAAGRLASLVADRGGESPVPYIECRHLDSPLVHRLCTHPVLLSAARALYGEDLLLWRSTFIAKAPGGPAFQWHQDWGGVYAPGEEYGLEPPLHFTFWIAISDVTEDSGCLKFASGTRAVLPARPQGPGARATLMMDEEQVDQDSVVSMPLRPGQCAVFTDRAVHASGLNTSGSQRLGLAVRLTVPAVKVRPHFPRHASVVVSGQDRAGLNTLAQAPR</sequence>
<gene>
    <name evidence="1" type="ORF">GCM10010345_68730</name>
</gene>
<evidence type="ECO:0000313" key="2">
    <source>
        <dbReference type="Proteomes" id="UP000653644"/>
    </source>
</evidence>
<dbReference type="InterPro" id="IPR008775">
    <property type="entry name" value="Phytyl_CoA_dOase-like"/>
</dbReference>
<organism evidence="1 2">
    <name type="scientific">Streptomyces canarius</name>
    <dbReference type="NCBI Taxonomy" id="285453"/>
    <lineage>
        <taxon>Bacteria</taxon>
        <taxon>Bacillati</taxon>
        <taxon>Actinomycetota</taxon>
        <taxon>Actinomycetes</taxon>
        <taxon>Kitasatosporales</taxon>
        <taxon>Streptomycetaceae</taxon>
        <taxon>Streptomyces</taxon>
    </lineage>
</organism>
<proteinExistence type="predicted"/>
<dbReference type="Pfam" id="PF05721">
    <property type="entry name" value="PhyH"/>
    <property type="match status" value="1"/>
</dbReference>
<dbReference type="EMBL" id="BMVN01000034">
    <property type="protein sequence ID" value="GHA54361.1"/>
    <property type="molecule type" value="Genomic_DNA"/>
</dbReference>
<dbReference type="PANTHER" id="PTHR20883">
    <property type="entry name" value="PHYTANOYL-COA DIOXYGENASE DOMAIN CONTAINING 1"/>
    <property type="match status" value="1"/>
</dbReference>
<dbReference type="SUPFAM" id="SSF51197">
    <property type="entry name" value="Clavaminate synthase-like"/>
    <property type="match status" value="1"/>
</dbReference>
<dbReference type="PANTHER" id="PTHR20883:SF48">
    <property type="entry name" value="ECTOINE DIOXYGENASE"/>
    <property type="match status" value="1"/>
</dbReference>